<dbReference type="InterPro" id="IPR014922">
    <property type="entry name" value="YdhG-like"/>
</dbReference>
<dbReference type="SUPFAM" id="SSF159888">
    <property type="entry name" value="YdhG-like"/>
    <property type="match status" value="1"/>
</dbReference>
<comment type="caution">
    <text evidence="2">The sequence shown here is derived from an EMBL/GenBank/DDBJ whole genome shotgun (WGS) entry which is preliminary data.</text>
</comment>
<dbReference type="AlphaFoldDB" id="A0A956NHH9"/>
<reference evidence="2" key="1">
    <citation type="submission" date="2020-04" db="EMBL/GenBank/DDBJ databases">
        <authorList>
            <person name="Zhang T."/>
        </authorList>
    </citation>
    <scope>NUCLEOTIDE SEQUENCE</scope>
    <source>
        <strain evidence="2">HKST-UBA02</strain>
    </source>
</reference>
<proteinExistence type="predicted"/>
<evidence type="ECO:0000313" key="3">
    <source>
        <dbReference type="Proteomes" id="UP000739538"/>
    </source>
</evidence>
<evidence type="ECO:0000259" key="1">
    <source>
        <dbReference type="Pfam" id="PF08818"/>
    </source>
</evidence>
<feature type="domain" description="YdhG-like" evidence="1">
    <location>
        <begin position="20"/>
        <end position="109"/>
    </location>
</feature>
<name>A0A956NHH9_UNCEI</name>
<protein>
    <submittedName>
        <fullName evidence="2">DUF1801 domain-containing protein</fullName>
    </submittedName>
</protein>
<dbReference type="Pfam" id="PF08818">
    <property type="entry name" value="DUF1801"/>
    <property type="match status" value="1"/>
</dbReference>
<organism evidence="2 3">
    <name type="scientific">Eiseniibacteriota bacterium</name>
    <dbReference type="NCBI Taxonomy" id="2212470"/>
    <lineage>
        <taxon>Bacteria</taxon>
        <taxon>Candidatus Eiseniibacteriota</taxon>
    </lineage>
</organism>
<sequence length="135" mass="14944">MTSDPGTVDEYIAAAPQHARTILQEIRQVVRAAAPDAEEVISYKMPTLKQHGVLIHYGAFKHHIGVFPPVAGDATLERALEPYAGPKGNLRFPMDRPIPLSLVRRIVKLRLEQNIARASEKSSRSKRKTSGRGIL</sequence>
<reference evidence="2" key="2">
    <citation type="journal article" date="2021" name="Microbiome">
        <title>Successional dynamics and alternative stable states in a saline activated sludge microbial community over 9 years.</title>
        <authorList>
            <person name="Wang Y."/>
            <person name="Ye J."/>
            <person name="Ju F."/>
            <person name="Liu L."/>
            <person name="Boyd J.A."/>
            <person name="Deng Y."/>
            <person name="Parks D.H."/>
            <person name="Jiang X."/>
            <person name="Yin X."/>
            <person name="Woodcroft B.J."/>
            <person name="Tyson G.W."/>
            <person name="Hugenholtz P."/>
            <person name="Polz M.F."/>
            <person name="Zhang T."/>
        </authorList>
    </citation>
    <scope>NUCLEOTIDE SEQUENCE</scope>
    <source>
        <strain evidence="2">HKST-UBA02</strain>
    </source>
</reference>
<dbReference type="Gene3D" id="3.90.1150.200">
    <property type="match status" value="1"/>
</dbReference>
<gene>
    <name evidence="2" type="ORF">KDA27_27165</name>
</gene>
<dbReference type="Proteomes" id="UP000739538">
    <property type="component" value="Unassembled WGS sequence"/>
</dbReference>
<dbReference type="EMBL" id="JAGQHS010000369">
    <property type="protein sequence ID" value="MCA9759505.1"/>
    <property type="molecule type" value="Genomic_DNA"/>
</dbReference>
<evidence type="ECO:0000313" key="2">
    <source>
        <dbReference type="EMBL" id="MCA9759505.1"/>
    </source>
</evidence>
<accession>A0A956NHH9</accession>